<dbReference type="PANTHER" id="PTHR43156">
    <property type="entry name" value="STAGE II SPORULATION PROTEIN E-RELATED"/>
    <property type="match status" value="1"/>
</dbReference>
<evidence type="ECO:0000259" key="3">
    <source>
        <dbReference type="SMART" id="SM00331"/>
    </source>
</evidence>
<protein>
    <submittedName>
        <fullName evidence="4">PPM-type phosphatase domain-containing protein</fullName>
    </submittedName>
</protein>
<dbReference type="SUPFAM" id="SSF81606">
    <property type="entry name" value="PP2C-like"/>
    <property type="match status" value="1"/>
</dbReference>
<dbReference type="RefSeq" id="WP_207679332.1">
    <property type="nucleotide sequence ID" value="NZ_CP061800.1"/>
</dbReference>
<dbReference type="GO" id="GO:0016791">
    <property type="term" value="F:phosphatase activity"/>
    <property type="evidence" value="ECO:0007669"/>
    <property type="project" value="TreeGrafter"/>
</dbReference>
<evidence type="ECO:0000313" key="5">
    <source>
        <dbReference type="Proteomes" id="UP000663722"/>
    </source>
</evidence>
<evidence type="ECO:0000256" key="2">
    <source>
        <dbReference type="SAM" id="Phobius"/>
    </source>
</evidence>
<dbReference type="InterPro" id="IPR052016">
    <property type="entry name" value="Bact_Sigma-Reg"/>
</dbReference>
<dbReference type="PANTHER" id="PTHR43156:SF2">
    <property type="entry name" value="STAGE II SPORULATION PROTEIN E"/>
    <property type="match status" value="1"/>
</dbReference>
<dbReference type="Gene3D" id="3.60.40.10">
    <property type="entry name" value="PPM-type phosphatase domain"/>
    <property type="match status" value="1"/>
</dbReference>
<dbReference type="InterPro" id="IPR036457">
    <property type="entry name" value="PPM-type-like_dom_sf"/>
</dbReference>
<evidence type="ECO:0000256" key="1">
    <source>
        <dbReference type="ARBA" id="ARBA00022801"/>
    </source>
</evidence>
<reference evidence="4" key="1">
    <citation type="journal article" date="2021" name="Microb. Physiol.">
        <title>Proteogenomic Insights into the Physiology of Marine, Sulfate-Reducing, Filamentous Desulfonema limicola and Desulfonema magnum.</title>
        <authorList>
            <person name="Schnaars V."/>
            <person name="Wohlbrand L."/>
            <person name="Scheve S."/>
            <person name="Hinrichs C."/>
            <person name="Reinhardt R."/>
            <person name="Rabus R."/>
        </authorList>
    </citation>
    <scope>NUCLEOTIDE SEQUENCE</scope>
    <source>
        <strain evidence="4">4be13</strain>
    </source>
</reference>
<dbReference type="Pfam" id="PF07228">
    <property type="entry name" value="SpoIIE"/>
    <property type="match status" value="1"/>
</dbReference>
<dbReference type="AlphaFoldDB" id="A0A975BTW4"/>
<name>A0A975BTW4_9BACT</name>
<keyword evidence="1" id="KW-0378">Hydrolase</keyword>
<keyword evidence="2" id="KW-0812">Transmembrane</keyword>
<proteinExistence type="predicted"/>
<keyword evidence="5" id="KW-1185">Reference proteome</keyword>
<organism evidence="4 5">
    <name type="scientific">Desulfonema magnum</name>
    <dbReference type="NCBI Taxonomy" id="45655"/>
    <lineage>
        <taxon>Bacteria</taxon>
        <taxon>Pseudomonadati</taxon>
        <taxon>Thermodesulfobacteriota</taxon>
        <taxon>Desulfobacteria</taxon>
        <taxon>Desulfobacterales</taxon>
        <taxon>Desulfococcaceae</taxon>
        <taxon>Desulfonema</taxon>
    </lineage>
</organism>
<sequence>MKIRISEWKLATKLIVVNLSAILVLGSILSLVFISFKNIEYLVSGIVKKEVPQVIDNGQIGNKLTGMFADLLMGMFYREGERIRANSEEFEQIIKAMQDVNPGLKSSLEEFRPKLAAVIEKFTLIRNIAEKFKIIESDFIYTLETLQDKISEQIEIIDNDDSPVMRHMEQLKSLGTRYREVFLEITLQVAELRGGNMPQSGMAEDHSIISDMNYLNLSLETLLAAEPDISEQGKKLIDIIQNYKETLILFLNVVSDFQKLIRKVSDSKERVMTVLKDTNRQIADSAVNTQKRIDSRTQMTGKIIILLSGGVLIVSLLITYSVFKTFRIESDAKLLAREMELARKLQTCLLPTFFDNIHQDFEIAATMLPADEVGGDFYEITLDRSGHLWISIGDVSGHGVTPGLIMMMAQTIHATVTASFEYNARDVVVKINEILYKNVRERLNETHFMTFTTLKYMEEGRFQHAGAHLSMVVYRQKTGVCELVRTRGVYLNFKKDISKATKNAEFSLAPGDILVLYTDGLTEAENADGEMLDLDGFVNIVEKHACQNPEAMKDMIMADVIRWCDDNRADDMTLVIVKRKQHVSEPLPGTV</sequence>
<dbReference type="KEGG" id="dmm:dnm_077110"/>
<evidence type="ECO:0000313" key="4">
    <source>
        <dbReference type="EMBL" id="QTA91639.1"/>
    </source>
</evidence>
<feature type="domain" description="PPM-type phosphatase" evidence="3">
    <location>
        <begin position="358"/>
        <end position="579"/>
    </location>
</feature>
<gene>
    <name evidence="4" type="ORF">dnm_077110</name>
</gene>
<dbReference type="InterPro" id="IPR001932">
    <property type="entry name" value="PPM-type_phosphatase-like_dom"/>
</dbReference>
<dbReference type="SMART" id="SM00331">
    <property type="entry name" value="PP2C_SIG"/>
    <property type="match status" value="1"/>
</dbReference>
<feature type="transmembrane region" description="Helical" evidence="2">
    <location>
        <begin position="303"/>
        <end position="323"/>
    </location>
</feature>
<accession>A0A975BTW4</accession>
<keyword evidence="2" id="KW-0472">Membrane</keyword>
<feature type="transmembrane region" description="Helical" evidence="2">
    <location>
        <begin position="12"/>
        <end position="36"/>
    </location>
</feature>
<dbReference type="EMBL" id="CP061800">
    <property type="protein sequence ID" value="QTA91639.1"/>
    <property type="molecule type" value="Genomic_DNA"/>
</dbReference>
<keyword evidence="2" id="KW-1133">Transmembrane helix</keyword>
<dbReference type="Proteomes" id="UP000663722">
    <property type="component" value="Chromosome"/>
</dbReference>